<dbReference type="RefSeq" id="WP_121920838.1">
    <property type="nucleotide sequence ID" value="NZ_CP034145.1"/>
</dbReference>
<dbReference type="EMBL" id="REFS01000004">
    <property type="protein sequence ID" value="RMB13781.1"/>
    <property type="molecule type" value="Genomic_DNA"/>
</dbReference>
<dbReference type="GO" id="GO:0043740">
    <property type="term" value="F:GTP cyclohydrolase IIa activity"/>
    <property type="evidence" value="ECO:0007669"/>
    <property type="project" value="UniProtKB-UniRule"/>
</dbReference>
<dbReference type="PANTHER" id="PTHR42202">
    <property type="entry name" value="GTP CYCLOHYDROLASE III"/>
    <property type="match status" value="1"/>
</dbReference>
<dbReference type="NCBIfam" id="NF002587">
    <property type="entry name" value="PRK02240.1"/>
    <property type="match status" value="1"/>
</dbReference>
<keyword evidence="1 2" id="KW-0378">Hydrolase</keyword>
<evidence type="ECO:0000256" key="3">
    <source>
        <dbReference type="PIRNR" id="PIRNR009265"/>
    </source>
</evidence>
<dbReference type="Gene3D" id="3.30.70.270">
    <property type="match status" value="1"/>
</dbReference>
<dbReference type="KEGG" id="haer:DU502_06285"/>
<dbReference type="GO" id="GO:0005525">
    <property type="term" value="F:GTP binding"/>
    <property type="evidence" value="ECO:0007669"/>
    <property type="project" value="UniProtKB-KW"/>
</dbReference>
<evidence type="ECO:0000313" key="5">
    <source>
        <dbReference type="EMBL" id="RMB13781.1"/>
    </source>
</evidence>
<accession>A0A3M0CX93</accession>
<keyword evidence="7" id="KW-1185">Reference proteome</keyword>
<evidence type="ECO:0000256" key="2">
    <source>
        <dbReference type="HAMAP-Rule" id="MF_00608"/>
    </source>
</evidence>
<dbReference type="AlphaFoldDB" id="A0A3M0CX93"/>
<reference evidence="5" key="3">
    <citation type="submission" date="2018-10" db="EMBL/GenBank/DDBJ databases">
        <authorList>
            <person name="Whitman W."/>
            <person name="Huntemann M."/>
            <person name="Clum A."/>
            <person name="Pillay M."/>
            <person name="Palaniappan K."/>
            <person name="Varghese N."/>
            <person name="Mikhailova N."/>
            <person name="Stamatis D."/>
            <person name="Reddy T."/>
            <person name="Daum C."/>
            <person name="Shapiro N."/>
            <person name="Ivanova N."/>
            <person name="Kyrpides N."/>
            <person name="Woyke T."/>
        </authorList>
    </citation>
    <scope>NUCLEOTIDE SEQUENCE</scope>
    <source>
        <strain evidence="5">CGMCC 1.10124</strain>
    </source>
</reference>
<dbReference type="OrthoDB" id="25211at2157"/>
<dbReference type="Proteomes" id="UP000282007">
    <property type="component" value="Chromosome"/>
</dbReference>
<proteinExistence type="inferred from homology"/>
<dbReference type="GeneID" id="38470877"/>
<dbReference type="HAMAP" id="MF_00608">
    <property type="entry name" value="GTP_cyclohydro_3"/>
    <property type="match status" value="1"/>
</dbReference>
<dbReference type="EC" id="3.5.4.29" evidence="2 3"/>
<comment type="catalytic activity">
    <reaction evidence="2 3">
        <text>GTP + 3 H2O = 2-amino-5-formylamino-6-(5-phospho-D-ribosylamino)pyrimidin-4(3H)-one + 2 phosphate + 2 H(+)</text>
        <dbReference type="Rhea" id="RHEA:22468"/>
        <dbReference type="ChEBI" id="CHEBI:15377"/>
        <dbReference type="ChEBI" id="CHEBI:15378"/>
        <dbReference type="ChEBI" id="CHEBI:37565"/>
        <dbReference type="ChEBI" id="CHEBI:43474"/>
        <dbReference type="ChEBI" id="CHEBI:57258"/>
        <dbReference type="EC" id="3.5.4.29"/>
    </reaction>
</comment>
<protein>
    <recommendedName>
        <fullName evidence="2 3">GTP cyclohydrolase III</fullName>
        <ecNumber evidence="2 3">3.5.4.29</ecNumber>
    </recommendedName>
</protein>
<dbReference type="InterPro" id="IPR029787">
    <property type="entry name" value="Nucleotide_cyclase"/>
</dbReference>
<evidence type="ECO:0000256" key="1">
    <source>
        <dbReference type="ARBA" id="ARBA00022801"/>
    </source>
</evidence>
<evidence type="ECO:0000313" key="4">
    <source>
        <dbReference type="EMBL" id="AZH25002.1"/>
    </source>
</evidence>
<evidence type="ECO:0000313" key="6">
    <source>
        <dbReference type="Proteomes" id="UP000277326"/>
    </source>
</evidence>
<reference evidence="4 7" key="2">
    <citation type="submission" date="2018-07" db="EMBL/GenBank/DDBJ databases">
        <title>Genome sequences of Haloplanus aerogenes JCM 16430T.</title>
        <authorList>
            <person name="Kim Y.B."/>
            <person name="Roh S.W."/>
        </authorList>
    </citation>
    <scope>NUCLEOTIDE SEQUENCE [LARGE SCALE GENOMIC DNA]</scope>
    <source>
        <strain evidence="4 7">JCM 16430</strain>
    </source>
</reference>
<dbReference type="EMBL" id="CP034145">
    <property type="protein sequence ID" value="AZH25002.1"/>
    <property type="molecule type" value="Genomic_DNA"/>
</dbReference>
<dbReference type="Gene3D" id="3.30.70.1230">
    <property type="entry name" value="Nucleotide cyclase"/>
    <property type="match status" value="1"/>
</dbReference>
<dbReference type="InterPro" id="IPR043128">
    <property type="entry name" value="Rev_trsase/Diguanyl_cyclase"/>
</dbReference>
<dbReference type="PIRSF" id="PIRSF009265">
    <property type="entry name" value="GTP_cyclohydro_3"/>
    <property type="match status" value="1"/>
</dbReference>
<sequence>MTNTQLTLVQIDNYGPWTVTPEPRREMDLQTLQSRLFADLAQFVGHRGGYAFFTRFDNMVAVTNGLDLDDHRLLQESTGNRYPVTVSLGIGVDPNPAVALERATEGLQGAGSAQDGDRREVLTGTPVADPSADDVAIAHFDVNDATEKYTDQLNEFDSFIQIEQGYAALMRYLREEHGGLSFFVGGDNIIAVMPDIDASDYQAAIDHVEEAVGVDLKVGVGRGEDAHAAGMTAKHALEECRHRGTAVEIGETAREVESE</sequence>
<dbReference type="Pfam" id="PF05165">
    <property type="entry name" value="GCH_III"/>
    <property type="match status" value="1"/>
</dbReference>
<organism evidence="5 6">
    <name type="scientific">Haloplanus aerogenes</name>
    <dbReference type="NCBI Taxonomy" id="660522"/>
    <lineage>
        <taxon>Archaea</taxon>
        <taxon>Methanobacteriati</taxon>
        <taxon>Methanobacteriota</taxon>
        <taxon>Stenosarchaea group</taxon>
        <taxon>Halobacteria</taxon>
        <taxon>Halobacteriales</taxon>
        <taxon>Haloferacaceae</taxon>
        <taxon>Haloplanus</taxon>
    </lineage>
</organism>
<dbReference type="PANTHER" id="PTHR42202:SF1">
    <property type="entry name" value="GTP CYCLOHYDROLASE III"/>
    <property type="match status" value="1"/>
</dbReference>
<name>A0A3M0CX93_9EURY</name>
<keyword evidence="2" id="KW-0547">Nucleotide-binding</keyword>
<reference evidence="5 6" key="1">
    <citation type="journal article" date="2015" name="Stand. Genomic Sci.">
        <title>Genomic Encyclopedia of Bacterial and Archaeal Type Strains, Phase III: the genomes of soil and plant-associated and newly described type strains.</title>
        <authorList>
            <person name="Whitman W.B."/>
            <person name="Woyke T."/>
            <person name="Klenk H.P."/>
            <person name="Zhou Y."/>
            <person name="Lilburn T.G."/>
            <person name="Beck B.J."/>
            <person name="De Vos P."/>
            <person name="Vandamme P."/>
            <person name="Eisen J.A."/>
            <person name="Garrity G."/>
            <person name="Hugenholtz P."/>
            <person name="Kyrpides N.C."/>
        </authorList>
    </citation>
    <scope>NUCLEOTIDE SEQUENCE [LARGE SCALE GENOMIC DNA]</scope>
    <source>
        <strain evidence="5 6">CGMCC 1.10124</strain>
    </source>
</reference>
<gene>
    <name evidence="2" type="primary">gch3</name>
    <name evidence="5" type="ORF">ATH50_2222</name>
    <name evidence="4" type="ORF">DU502_06285</name>
</gene>
<dbReference type="InterPro" id="IPR007839">
    <property type="entry name" value="GTP_CycHdrlase_3"/>
</dbReference>
<comment type="similarity">
    <text evidence="2 3">Belongs to the archaeal-type GTP cyclohydrolase family.</text>
</comment>
<evidence type="ECO:0000313" key="7">
    <source>
        <dbReference type="Proteomes" id="UP000282007"/>
    </source>
</evidence>
<keyword evidence="2" id="KW-0342">GTP-binding</keyword>
<dbReference type="Proteomes" id="UP000277326">
    <property type="component" value="Unassembled WGS sequence"/>
</dbReference>
<comment type="function">
    <text evidence="2 3">Catalyzes the formation of 2-amino-5-formylamino-6-ribofuranosylamino-4(3H)-pyrimidinone ribonucleotide monophosphate and inorganic phosphate from GTP. Also has an independent pyrophosphate phosphohydrolase activity.</text>
</comment>